<proteinExistence type="predicted"/>
<feature type="domain" description="DUF4143" evidence="2">
    <location>
        <begin position="232"/>
        <end position="399"/>
    </location>
</feature>
<evidence type="ECO:0000259" key="1">
    <source>
        <dbReference type="Pfam" id="PF13173"/>
    </source>
</evidence>
<dbReference type="Pfam" id="PF13635">
    <property type="entry name" value="DUF4143"/>
    <property type="match status" value="1"/>
</dbReference>
<gene>
    <name evidence="3" type="ORF">EM848_11855</name>
</gene>
<dbReference type="Proteomes" id="UP000345527">
    <property type="component" value="Unassembled WGS sequence"/>
</dbReference>
<feature type="domain" description="AAA" evidence="1">
    <location>
        <begin position="27"/>
        <end position="160"/>
    </location>
</feature>
<reference evidence="3 4" key="1">
    <citation type="journal article" date="2019" name="Syst. Appl. Microbiol.">
        <title>Characterization of Bifidobacterium species in feaces of the Egyptian fruit bat: Description of B. vespertilionis sp. nov. and B. rousetti sp. nov.</title>
        <authorList>
            <person name="Modesto M."/>
            <person name="Satti M."/>
            <person name="Watanabe K."/>
            <person name="Puglisi E."/>
            <person name="Morelli L."/>
            <person name="Huang C.-H."/>
            <person name="Liou J.-S."/>
            <person name="Miyashita M."/>
            <person name="Tamura T."/>
            <person name="Saito S."/>
            <person name="Mori K."/>
            <person name="Huang L."/>
            <person name="Sciavilla P."/>
            <person name="Sandri C."/>
            <person name="Spiezio C."/>
            <person name="Vitali F."/>
            <person name="Cavalieri D."/>
            <person name="Perpetuini G."/>
            <person name="Tofalo R."/>
            <person name="Bonetti A."/>
            <person name="Arita M."/>
            <person name="Mattarelli P."/>
        </authorList>
    </citation>
    <scope>NUCLEOTIDE SEQUENCE [LARGE SCALE GENOMIC DNA]</scope>
    <source>
        <strain evidence="3 4">RST8</strain>
    </source>
</reference>
<evidence type="ECO:0000313" key="3">
    <source>
        <dbReference type="EMBL" id="KAA8820724.1"/>
    </source>
</evidence>
<dbReference type="PANTHER" id="PTHR33295:SF7">
    <property type="entry name" value="ATPASE"/>
    <property type="match status" value="1"/>
</dbReference>
<comment type="caution">
    <text evidence="3">The sequence shown here is derived from an EMBL/GenBank/DDBJ whole genome shotgun (WGS) entry which is preliminary data.</text>
</comment>
<organism evidence="3 4">
    <name type="scientific">Bifidobacterium vespertilionis</name>
    <dbReference type="NCBI Taxonomy" id="2562524"/>
    <lineage>
        <taxon>Bacteria</taxon>
        <taxon>Bacillati</taxon>
        <taxon>Actinomycetota</taxon>
        <taxon>Actinomycetes</taxon>
        <taxon>Bifidobacteriales</taxon>
        <taxon>Bifidobacteriaceae</taxon>
        <taxon>Bifidobacterium</taxon>
    </lineage>
</organism>
<protein>
    <submittedName>
        <fullName evidence="3">DUF4143 domain-containing protein</fullName>
    </submittedName>
</protein>
<evidence type="ECO:0000313" key="4">
    <source>
        <dbReference type="Proteomes" id="UP000345527"/>
    </source>
</evidence>
<evidence type="ECO:0000259" key="2">
    <source>
        <dbReference type="Pfam" id="PF13635"/>
    </source>
</evidence>
<dbReference type="Pfam" id="PF13173">
    <property type="entry name" value="AAA_14"/>
    <property type="match status" value="1"/>
</dbReference>
<dbReference type="EMBL" id="RZOA01000044">
    <property type="protein sequence ID" value="KAA8820724.1"/>
    <property type="molecule type" value="Genomic_DNA"/>
</dbReference>
<dbReference type="PANTHER" id="PTHR33295">
    <property type="entry name" value="ATPASE"/>
    <property type="match status" value="1"/>
</dbReference>
<name>A0A5J5DV80_9BIFI</name>
<sequence length="457" mass="51636">MACMWREAMRRKIDAQLDAWAEDDRAKPLLLRGARRVGKTYALRRLGRERFGEEHFAYCDFQTDLERLGAIFRNTSDIEGIVADLSIYLRKPIQPHMTLLAFDEIQLCEQALNSLRFFANSDYRVIATGSQLGVTLRNRTLPFPSDVHQITLHPMDFEEWLWATGDDLMAQGIRRQFDECRNFALHDEAMERYWRYVMVGGLPAVVDAYAQGADWHAIRELQTDIDATYTADIALYAPPETVVATQSVWASIPKQLARETTRKFKYADVRKGGRERQYRLPIAWLESAGLIVLNEQTNDLTAPLVARDGGSFFKVYMADTGLMFSRYNLDAGLWLDPQSRLQISSRFRGALGENAVMQALHANDVPTFYWTPDTGGAQEIEFVAQNGFGQVIPIEVKSGTNVRATSLTRFMAKAQPPYAIRISARNFGFDNGICSVPAYAAFCVDAKALNDLAARAQ</sequence>
<dbReference type="SUPFAM" id="SSF52540">
    <property type="entry name" value="P-loop containing nucleoside triphosphate hydrolases"/>
    <property type="match status" value="1"/>
</dbReference>
<dbReference type="AlphaFoldDB" id="A0A5J5DV80"/>
<dbReference type="InterPro" id="IPR027417">
    <property type="entry name" value="P-loop_NTPase"/>
</dbReference>
<accession>A0A5J5DV80</accession>
<dbReference type="InterPro" id="IPR025420">
    <property type="entry name" value="DUF4143"/>
</dbReference>
<dbReference type="InterPro" id="IPR041682">
    <property type="entry name" value="AAA_14"/>
</dbReference>